<sequence>MQLQYDVSAPVEIAPGTFWVGKRDPRSIFHSNSYLRVFENTEYSPRTQFNVLIDPGSHVDFSVVAAKTAKVLGGLDRLSLIHINHQDPDVGSSAPMLLSRYAPRAHVFASEDTWRLICHFGLPRDRFVSAERYRGVLPLPTGHELHLVPTPFCHFRGALALYDPQTRVLFSGDLFGGLTAECELELDARGEEWPGIRAFHQLYMPTRQALKRAVDTIRALTPAVECIAPQHGRILRGDVMHEYLERMANLPVGMDLIDESTDSLQAWTHVLRRLLHTASDLLGPTIEARLASDLQLQDTIDFREDGPIVCASGRSTIERVLELLTVNEDTSIANIMKMEAIAAAEQLQLAVPRVRIEEGEASDIATLM</sequence>
<evidence type="ECO:0000313" key="3">
    <source>
        <dbReference type="Proteomes" id="UP000249061"/>
    </source>
</evidence>
<evidence type="ECO:0000313" key="2">
    <source>
        <dbReference type="EMBL" id="PZR13895.1"/>
    </source>
</evidence>
<gene>
    <name evidence="2" type="ORF">DI536_11225</name>
</gene>
<dbReference type="EMBL" id="QFQP01000008">
    <property type="protein sequence ID" value="PZR13895.1"/>
    <property type="molecule type" value="Genomic_DNA"/>
</dbReference>
<accession>A0A2W5TRC6</accession>
<dbReference type="SMART" id="SM00849">
    <property type="entry name" value="Lactamase_B"/>
    <property type="match status" value="1"/>
</dbReference>
<dbReference type="InterPro" id="IPR045761">
    <property type="entry name" value="ODP_dom"/>
</dbReference>
<dbReference type="PANTHER" id="PTHR43041">
    <property type="entry name" value="HYDROLASE, METALLO-BETA-LACTAMASE SUPERFAMILY"/>
    <property type="match status" value="1"/>
</dbReference>
<comment type="caution">
    <text evidence="2">The sequence shown here is derived from an EMBL/GenBank/DDBJ whole genome shotgun (WGS) entry which is preliminary data.</text>
</comment>
<dbReference type="InterPro" id="IPR036866">
    <property type="entry name" value="RibonucZ/Hydroxyglut_hydro"/>
</dbReference>
<protein>
    <recommendedName>
        <fullName evidence="1">Metallo-beta-lactamase domain-containing protein</fullName>
    </recommendedName>
</protein>
<dbReference type="InterPro" id="IPR001279">
    <property type="entry name" value="Metallo-B-lactamas"/>
</dbReference>
<reference evidence="2 3" key="1">
    <citation type="submission" date="2017-08" db="EMBL/GenBank/DDBJ databases">
        <title>Infants hospitalized years apart are colonized by the same room-sourced microbial strains.</title>
        <authorList>
            <person name="Brooks B."/>
            <person name="Olm M.R."/>
            <person name="Firek B.A."/>
            <person name="Baker R."/>
            <person name="Thomas B.C."/>
            <person name="Morowitz M.J."/>
            <person name="Banfield J.F."/>
        </authorList>
    </citation>
    <scope>NUCLEOTIDE SEQUENCE [LARGE SCALE GENOMIC DNA]</scope>
    <source>
        <strain evidence="2">S2_003_000_R2_14</strain>
    </source>
</reference>
<proteinExistence type="predicted"/>
<dbReference type="PANTHER" id="PTHR43041:SF1">
    <property type="entry name" value="METALLO-BETA-LACTAMASE DOMAIN-CONTAINING PROTEIN"/>
    <property type="match status" value="1"/>
</dbReference>
<feature type="domain" description="Metallo-beta-lactamase" evidence="1">
    <location>
        <begin position="30"/>
        <end position="231"/>
    </location>
</feature>
<dbReference type="Gene3D" id="3.60.15.10">
    <property type="entry name" value="Ribonuclease Z/Hydroxyacylglutathione hydrolase-like"/>
    <property type="match status" value="1"/>
</dbReference>
<evidence type="ECO:0000259" key="1">
    <source>
        <dbReference type="SMART" id="SM00849"/>
    </source>
</evidence>
<dbReference type="Proteomes" id="UP000249061">
    <property type="component" value="Unassembled WGS sequence"/>
</dbReference>
<dbReference type="AlphaFoldDB" id="A0A2W5TRC6"/>
<dbReference type="SUPFAM" id="SSF56281">
    <property type="entry name" value="Metallo-hydrolase/oxidoreductase"/>
    <property type="match status" value="1"/>
</dbReference>
<organism evidence="2 3">
    <name type="scientific">Archangium gephyra</name>
    <dbReference type="NCBI Taxonomy" id="48"/>
    <lineage>
        <taxon>Bacteria</taxon>
        <taxon>Pseudomonadati</taxon>
        <taxon>Myxococcota</taxon>
        <taxon>Myxococcia</taxon>
        <taxon>Myxococcales</taxon>
        <taxon>Cystobacterineae</taxon>
        <taxon>Archangiaceae</taxon>
        <taxon>Archangium</taxon>
    </lineage>
</organism>
<name>A0A2W5TRC6_9BACT</name>
<dbReference type="Pfam" id="PF19583">
    <property type="entry name" value="ODP"/>
    <property type="match status" value="1"/>
</dbReference>